<evidence type="ECO:0000256" key="2">
    <source>
        <dbReference type="ARBA" id="ARBA00010742"/>
    </source>
</evidence>
<evidence type="ECO:0008006" key="9">
    <source>
        <dbReference type="Google" id="ProtNLM"/>
    </source>
</evidence>
<keyword evidence="3" id="KW-0732">Signal</keyword>
<dbReference type="RefSeq" id="WP_048048072.1">
    <property type="nucleotide sequence ID" value="NZ_AP019780.1"/>
</dbReference>
<dbReference type="Proteomes" id="UP000034578">
    <property type="component" value="Unassembled WGS sequence"/>
</dbReference>
<dbReference type="PATRIC" id="fig|2209.56.peg.3146"/>
<dbReference type="AlphaFoldDB" id="A0A0F8UGU2"/>
<reference evidence="7 8" key="1">
    <citation type="journal article" date="2015" name="ISME J.">
        <title>Genomic and phenotypic differentiation among Methanosarcina mazei populations from Columbia River sediment.</title>
        <authorList>
            <person name="Youngblut N.D."/>
            <person name="Wirth J.S."/>
            <person name="Henriksen J.R."/>
            <person name="Smith M."/>
            <person name="Simon H."/>
            <person name="Metcalf W.W."/>
            <person name="Whitaker R.J."/>
        </authorList>
    </citation>
    <scope>NUCLEOTIDE SEQUENCE [LARGE SCALE GENOMIC DNA]</scope>
    <source>
        <strain evidence="6 7">1.H.M.2.1</strain>
        <strain evidence="5 8">2.F.A.2.4</strain>
    </source>
</reference>
<accession>A0A0F8UGU2</accession>
<dbReference type="PANTHER" id="PTHR30024:SF47">
    <property type="entry name" value="TAURINE-BINDING PERIPLASMIC PROTEIN"/>
    <property type="match status" value="1"/>
</dbReference>
<feature type="transmembrane region" description="Helical" evidence="4">
    <location>
        <begin position="14"/>
        <end position="34"/>
    </location>
</feature>
<keyword evidence="4" id="KW-0472">Membrane</keyword>
<dbReference type="EMBL" id="JJOS01000012">
    <property type="protein sequence ID" value="KKG06277.1"/>
    <property type="molecule type" value="Genomic_DNA"/>
</dbReference>
<dbReference type="GeneID" id="97802329"/>
<dbReference type="Pfam" id="PF13379">
    <property type="entry name" value="NMT1_2"/>
    <property type="match status" value="1"/>
</dbReference>
<dbReference type="PANTHER" id="PTHR30024">
    <property type="entry name" value="ALIPHATIC SULFONATES-BINDING PROTEIN-RELATED"/>
    <property type="match status" value="1"/>
</dbReference>
<name>A0A0F8UGU2_METMZ</name>
<evidence type="ECO:0000256" key="4">
    <source>
        <dbReference type="SAM" id="Phobius"/>
    </source>
</evidence>
<evidence type="ECO:0000313" key="5">
    <source>
        <dbReference type="EMBL" id="KKG06277.1"/>
    </source>
</evidence>
<dbReference type="EMBL" id="JJQU01000021">
    <property type="protein sequence ID" value="KKH90526.1"/>
    <property type="molecule type" value="Genomic_DNA"/>
</dbReference>
<dbReference type="Gene3D" id="3.40.190.10">
    <property type="entry name" value="Periplasmic binding protein-like II"/>
    <property type="match status" value="2"/>
</dbReference>
<evidence type="ECO:0000256" key="3">
    <source>
        <dbReference type="ARBA" id="ARBA00022729"/>
    </source>
</evidence>
<dbReference type="SUPFAM" id="SSF53850">
    <property type="entry name" value="Periplasmic binding protein-like II"/>
    <property type="match status" value="1"/>
</dbReference>
<evidence type="ECO:0000313" key="6">
    <source>
        <dbReference type="EMBL" id="KKH90526.1"/>
    </source>
</evidence>
<comment type="subcellular location">
    <subcellularLocation>
        <location evidence="1">Periplasm</location>
    </subcellularLocation>
</comment>
<protein>
    <recommendedName>
        <fullName evidence="9">ABC transporter substrate-binding protein</fullName>
    </recommendedName>
</protein>
<comment type="similarity">
    <text evidence="2">Belongs to the bacterial solute-binding protein SsuA/TauA family.</text>
</comment>
<gene>
    <name evidence="5" type="ORF">DU47_13675</name>
    <name evidence="6" type="ORF">DU80_14570</name>
</gene>
<evidence type="ECO:0000313" key="7">
    <source>
        <dbReference type="Proteomes" id="UP000034152"/>
    </source>
</evidence>
<comment type="caution">
    <text evidence="6">The sequence shown here is derived from an EMBL/GenBank/DDBJ whole genome shotgun (WGS) entry which is preliminary data.</text>
</comment>
<dbReference type="GO" id="GO:0042597">
    <property type="term" value="C:periplasmic space"/>
    <property type="evidence" value="ECO:0007669"/>
    <property type="project" value="UniProtKB-SubCell"/>
</dbReference>
<keyword evidence="4" id="KW-0812">Transmembrane</keyword>
<evidence type="ECO:0000313" key="8">
    <source>
        <dbReference type="Proteomes" id="UP000034578"/>
    </source>
</evidence>
<sequence length="344" mass="37586">MGDVNHKKPKNKPVLAAVAVLAIIIIVAAGFIFLNSGNKQADNEEYKLKASVNKDCTITPWVVGVQKGFFNESGVKFVDVGEIASTQRNNAFVSGQIDVLDADPQDLINLRLAGVPVIAVAQSGDEPTDGNLSKTHMHWLVMENSSIKNISDLTEEKLGHKPKIAVTALGICADTQNNKWFKDNGLSKDDFEYVVIPDPQQEQALRQGLIDVAVLHPPFYFAAEKHGGVRVLTTSQEAFGSAGGNTLLCFTEDFIKEHPDTVRKFIKGYKTTEVWSNDNRDEAAIITAKAIGLDEAAAHYYSSSGAVNETQLQVWIDQLVADGTLQPGQINPGDLYTKEFQDSW</sequence>
<evidence type="ECO:0000256" key="1">
    <source>
        <dbReference type="ARBA" id="ARBA00004418"/>
    </source>
</evidence>
<proteinExistence type="inferred from homology"/>
<keyword evidence="8" id="KW-1185">Reference proteome</keyword>
<keyword evidence="4" id="KW-1133">Transmembrane helix</keyword>
<organism evidence="6 7">
    <name type="scientific">Methanosarcina mazei</name>
    <name type="common">Methanosarcina frisia</name>
    <dbReference type="NCBI Taxonomy" id="2209"/>
    <lineage>
        <taxon>Archaea</taxon>
        <taxon>Methanobacteriati</taxon>
        <taxon>Methanobacteriota</taxon>
        <taxon>Stenosarchaea group</taxon>
        <taxon>Methanomicrobia</taxon>
        <taxon>Methanosarcinales</taxon>
        <taxon>Methanosarcinaceae</taxon>
        <taxon>Methanosarcina</taxon>
    </lineage>
</organism>
<dbReference type="Proteomes" id="UP000034152">
    <property type="component" value="Unassembled WGS sequence"/>
</dbReference>